<feature type="domain" description="N-acetyltransferase" evidence="2">
    <location>
        <begin position="7"/>
        <end position="96"/>
    </location>
</feature>
<dbReference type="InterPro" id="IPR016181">
    <property type="entry name" value="Acyl_CoA_acyltransferase"/>
</dbReference>
<dbReference type="SUPFAM" id="SSF55729">
    <property type="entry name" value="Acyl-CoA N-acyltransferases (Nat)"/>
    <property type="match status" value="1"/>
</dbReference>
<evidence type="ECO:0000259" key="1">
    <source>
        <dbReference type="PROSITE" id="PS51186"/>
    </source>
</evidence>
<dbReference type="InterPro" id="IPR000182">
    <property type="entry name" value="GNAT_dom"/>
</dbReference>
<dbReference type="InterPro" id="IPR045057">
    <property type="entry name" value="Gcn5-rel_NAT"/>
</dbReference>
<dbReference type="Proteomes" id="UP000321484">
    <property type="component" value="Unassembled WGS sequence"/>
</dbReference>
<comment type="caution">
    <text evidence="3">The sequence shown here is derived from an EMBL/GenBank/DDBJ whole genome shotgun (WGS) entry which is preliminary data.</text>
</comment>
<dbReference type="PROSITE" id="PS51186">
    <property type="entry name" value="GNAT"/>
    <property type="match status" value="1"/>
</dbReference>
<evidence type="ECO:0000313" key="4">
    <source>
        <dbReference type="Proteomes" id="UP000321484"/>
    </source>
</evidence>
<protein>
    <submittedName>
        <fullName evidence="3">N-acetyltransferase</fullName>
    </submittedName>
</protein>
<dbReference type="Pfam" id="PF14542">
    <property type="entry name" value="Acetyltransf_CG"/>
    <property type="match status" value="1"/>
</dbReference>
<dbReference type="PANTHER" id="PTHR31435">
    <property type="entry name" value="PROTEIN NATD1"/>
    <property type="match status" value="1"/>
</dbReference>
<keyword evidence="4" id="KW-1185">Reference proteome</keyword>
<feature type="domain" description="N-acetyltransferase" evidence="1">
    <location>
        <begin position="1"/>
        <end position="101"/>
    </location>
</feature>
<dbReference type="AlphaFoldDB" id="A0A511YX35"/>
<proteinExistence type="predicted"/>
<dbReference type="OrthoDB" id="5405911at2"/>
<sequence>MSDVIVRDHPERSRWEARLGGPDARVAGYAAYRREDGRITFTHTVVEPEHEGAGIGSALARAALDDARTAGLRVVPQCPFIAAWIRRHPDYADLVDAPSPA</sequence>
<name>A0A511YX35_9CELL</name>
<gene>
    <name evidence="3" type="ORF">AFE02nite_14990</name>
</gene>
<reference evidence="3 4" key="1">
    <citation type="submission" date="2019-07" db="EMBL/GenBank/DDBJ databases">
        <title>Whole genome shotgun sequence of Actinotalea fermentans NBRC 105374.</title>
        <authorList>
            <person name="Hosoyama A."/>
            <person name="Uohara A."/>
            <person name="Ohji S."/>
            <person name="Ichikawa N."/>
        </authorList>
    </citation>
    <scope>NUCLEOTIDE SEQUENCE [LARGE SCALE GENOMIC DNA]</scope>
    <source>
        <strain evidence="3 4">NBRC 105374</strain>
    </source>
</reference>
<dbReference type="InterPro" id="IPR031165">
    <property type="entry name" value="GNAT_YJDJ"/>
</dbReference>
<dbReference type="RefSeq" id="WP_034248117.1">
    <property type="nucleotide sequence ID" value="NZ_BJYK01000004.1"/>
</dbReference>
<dbReference type="PANTHER" id="PTHR31435:SF10">
    <property type="entry name" value="BSR4717 PROTEIN"/>
    <property type="match status" value="1"/>
</dbReference>
<dbReference type="EMBL" id="BJYK01000004">
    <property type="protein sequence ID" value="GEN79765.1"/>
    <property type="molecule type" value="Genomic_DNA"/>
</dbReference>
<dbReference type="GO" id="GO:0016747">
    <property type="term" value="F:acyltransferase activity, transferring groups other than amino-acyl groups"/>
    <property type="evidence" value="ECO:0007669"/>
    <property type="project" value="InterPro"/>
</dbReference>
<evidence type="ECO:0000259" key="2">
    <source>
        <dbReference type="PROSITE" id="PS51729"/>
    </source>
</evidence>
<organism evidence="3 4">
    <name type="scientific">Actinotalea fermentans</name>
    <dbReference type="NCBI Taxonomy" id="43671"/>
    <lineage>
        <taxon>Bacteria</taxon>
        <taxon>Bacillati</taxon>
        <taxon>Actinomycetota</taxon>
        <taxon>Actinomycetes</taxon>
        <taxon>Micrococcales</taxon>
        <taxon>Cellulomonadaceae</taxon>
        <taxon>Actinotalea</taxon>
    </lineage>
</organism>
<accession>A0A511YX35</accession>
<evidence type="ECO:0000313" key="3">
    <source>
        <dbReference type="EMBL" id="GEN79765.1"/>
    </source>
</evidence>
<dbReference type="PROSITE" id="PS51729">
    <property type="entry name" value="GNAT_YJDJ"/>
    <property type="match status" value="1"/>
</dbReference>
<keyword evidence="3" id="KW-0808">Transferase</keyword>
<dbReference type="Gene3D" id="3.40.630.30">
    <property type="match status" value="1"/>
</dbReference>